<organism evidence="1 2">
    <name type="scientific">Riesia pediculicola (strain USDA)</name>
    <dbReference type="NCBI Taxonomy" id="515618"/>
    <lineage>
        <taxon>Bacteria</taxon>
        <taxon>Pseudomonadati</taxon>
        <taxon>Pseudomonadota</taxon>
        <taxon>Gammaproteobacteria</taxon>
        <taxon>Enterobacterales</taxon>
        <taxon>Enterobacteriaceae</taxon>
        <taxon>Candidatus Riesia</taxon>
    </lineage>
</organism>
<dbReference type="EMBL" id="CP001085">
    <property type="protein sequence ID" value="ADD79762.1"/>
    <property type="molecule type" value="Genomic_DNA"/>
</dbReference>
<evidence type="ECO:0000313" key="1">
    <source>
        <dbReference type="EMBL" id="ADD79762.1"/>
    </source>
</evidence>
<proteinExistence type="predicted"/>
<protein>
    <submittedName>
        <fullName evidence="1">Uncharacterized protein</fullName>
    </submittedName>
</protein>
<dbReference type="KEGG" id="rip:RIEPE_0463"/>
<dbReference type="HOGENOM" id="CLU_3011455_0_0_6"/>
<keyword evidence="2" id="KW-1185">Reference proteome</keyword>
<reference evidence="1" key="1">
    <citation type="submission" date="2008-05" db="EMBL/GenBank/DDBJ databases">
        <title>Genome sequence of Riesia pediculicola USDA.</title>
        <authorList>
            <person name="Kirkness E.F."/>
        </authorList>
    </citation>
    <scope>NUCLEOTIDE SEQUENCE [LARGE SCALE GENOMIC DNA]</scope>
    <source>
        <strain evidence="1">USDA</strain>
    </source>
</reference>
<dbReference type="STRING" id="515618.RIEPE_0463"/>
<accession>D4G8P5</accession>
<evidence type="ECO:0000313" key="2">
    <source>
        <dbReference type="Proteomes" id="UP000001700"/>
    </source>
</evidence>
<name>D4G8P5_RIEPU</name>
<gene>
    <name evidence="1" type="ordered locus">RIEPE_0463</name>
</gene>
<dbReference type="AlphaFoldDB" id="D4G8P5"/>
<dbReference type="Proteomes" id="UP000001700">
    <property type="component" value="Chromosome"/>
</dbReference>
<sequence>MTHKNIKIEEYLEKYKNFYEKINNLLSKKSKIYLICKNYLIQTIFTVTNFLKIFML</sequence>